<evidence type="ECO:0000313" key="1">
    <source>
        <dbReference type="EMBL" id="PVU86450.1"/>
    </source>
</evidence>
<sequence length="679" mass="78488">MNKRDKKAKNTQSQDCFNIFNSFQELIEIDSNLLLNVNQLKNKNIMLRYCSQPSIMSIGTLEESLYKDERNINNYLDTDSGILRLGLKDSRFEHMNPLTSDSKLGFYYNHYYNHDIQNENAGICEYPLRSAQADLLQTKFTSQYSSYYELDSHDYCKNFQRDDIIKHAFYNPETDTAHSVLDNLHHDFVQGKNLSLNSNSFADMENPTNQNLHEPEFIDYTFTEIENKNSLCSNNDLVPGLIISNSIPKIQELYGVKDDFKINTIKTVDDKQNLQSETKFDDNTFNSIYFNNTEKKNFNNAESHKKFRKKDIKNKPLSHHQAKKTFDSTLISKKNKQAYIKSVSENKRSHLMKINTIPKYIFKKKLNLRINTLDYKLIKLFSDNKCRTLFENNKNNIQGCKVNSKSLDFLYLNSFEYFNNECESLERATFNVKDNYHSKPENINLNLLGILNNKAPKSIVLNKKPNIPTCSSNDSCEMNSISLSNSFGNNGGYFNSNKNMKSLFSDDNLIYFIPEKMKMKIIGNIVGNIKKVKLSTSYAISPEIFRFYSNSVDSFFTIIKIDMDSKHNPENKLSIKDSTKSFPTLLENKKSLPNISIGIPNSKKQRKTSLKSELEFVYIQTEAANEAAKYNIGTTKLYIHNKDISSNSNKKIIKSRITSIPSQIREIPDFDNHENTTVN</sequence>
<accession>A0A2T9Y291</accession>
<dbReference type="Proteomes" id="UP000245383">
    <property type="component" value="Unassembled WGS sequence"/>
</dbReference>
<name>A0A2T9Y291_9FUNG</name>
<organism evidence="1 2">
    <name type="scientific">Smittium simulii</name>
    <dbReference type="NCBI Taxonomy" id="133385"/>
    <lineage>
        <taxon>Eukaryota</taxon>
        <taxon>Fungi</taxon>
        <taxon>Fungi incertae sedis</taxon>
        <taxon>Zoopagomycota</taxon>
        <taxon>Kickxellomycotina</taxon>
        <taxon>Harpellomycetes</taxon>
        <taxon>Harpellales</taxon>
        <taxon>Legeriomycetaceae</taxon>
        <taxon>Smittium</taxon>
    </lineage>
</organism>
<proteinExistence type="predicted"/>
<protein>
    <submittedName>
        <fullName evidence="1">Uncharacterized protein</fullName>
    </submittedName>
</protein>
<dbReference type="AlphaFoldDB" id="A0A2T9Y291"/>
<dbReference type="OrthoDB" id="10675900at2759"/>
<comment type="caution">
    <text evidence="1">The sequence shown here is derived from an EMBL/GenBank/DDBJ whole genome shotgun (WGS) entry which is preliminary data.</text>
</comment>
<evidence type="ECO:0000313" key="2">
    <source>
        <dbReference type="Proteomes" id="UP000245383"/>
    </source>
</evidence>
<dbReference type="EMBL" id="MBFR01000670">
    <property type="protein sequence ID" value="PVU86450.1"/>
    <property type="molecule type" value="Genomic_DNA"/>
</dbReference>
<keyword evidence="2" id="KW-1185">Reference proteome</keyword>
<reference evidence="1 2" key="1">
    <citation type="journal article" date="2018" name="MBio">
        <title>Comparative Genomics Reveals the Core Gene Toolbox for the Fungus-Insect Symbiosis.</title>
        <authorList>
            <person name="Wang Y."/>
            <person name="Stata M."/>
            <person name="Wang W."/>
            <person name="Stajich J.E."/>
            <person name="White M.M."/>
            <person name="Moncalvo J.M."/>
        </authorList>
    </citation>
    <scope>NUCLEOTIDE SEQUENCE [LARGE SCALE GENOMIC DNA]</scope>
    <source>
        <strain evidence="1 2">SWE-8-4</strain>
    </source>
</reference>
<gene>
    <name evidence="1" type="ORF">BB561_006702</name>
</gene>